<name>A0ABS7CZ95_9BACT</name>
<evidence type="ECO:0008006" key="3">
    <source>
        <dbReference type="Google" id="ProtNLM"/>
    </source>
</evidence>
<evidence type="ECO:0000313" key="2">
    <source>
        <dbReference type="Proteomes" id="UP000813018"/>
    </source>
</evidence>
<keyword evidence="2" id="KW-1185">Reference proteome</keyword>
<dbReference type="Proteomes" id="UP000813018">
    <property type="component" value="Unassembled WGS sequence"/>
</dbReference>
<reference evidence="1 2" key="1">
    <citation type="journal article" date="2016" name="Int. J. Syst. Evol. Microbiol.">
        <title>Pontibacter aydingkolensis sp. nov., isolated from soil of a salt lake.</title>
        <authorList>
            <person name="Osman G."/>
            <person name="Zhang T."/>
            <person name="Lou K."/>
            <person name="Gao Y."/>
            <person name="Chang W."/>
            <person name="Lin Q."/>
            <person name="Yang H.M."/>
            <person name="Huo X.D."/>
            <person name="Wang N."/>
        </authorList>
    </citation>
    <scope>NUCLEOTIDE SEQUENCE [LARGE SCALE GENOMIC DNA]</scope>
    <source>
        <strain evidence="1 2">KACC 19255</strain>
    </source>
</reference>
<organism evidence="1 2">
    <name type="scientific">Pontibacter aydingkolensis</name>
    <dbReference type="NCBI Taxonomy" id="1911536"/>
    <lineage>
        <taxon>Bacteria</taxon>
        <taxon>Pseudomonadati</taxon>
        <taxon>Bacteroidota</taxon>
        <taxon>Cytophagia</taxon>
        <taxon>Cytophagales</taxon>
        <taxon>Hymenobacteraceae</taxon>
        <taxon>Pontibacter</taxon>
    </lineage>
</organism>
<proteinExistence type="predicted"/>
<gene>
    <name evidence="1" type="ORF">K0O23_18885</name>
</gene>
<sequence>MKNLLKYHYKIRKNRNDKHKSITLYYNYTIDNTCNNGIGSYTNHEPIAITGDRLALVAFEDEMFTYDLVYTYAIYDINENGEYILNEKEELRVEHELATGKRTGILVRPRTTQAELKRLVAEALKDTKRGVYPWDYSYSHTSK</sequence>
<dbReference type="EMBL" id="JAHYXK010000027">
    <property type="protein sequence ID" value="MBW7469145.1"/>
    <property type="molecule type" value="Genomic_DNA"/>
</dbReference>
<evidence type="ECO:0000313" key="1">
    <source>
        <dbReference type="EMBL" id="MBW7469145.1"/>
    </source>
</evidence>
<accession>A0ABS7CZ95</accession>
<protein>
    <recommendedName>
        <fullName evidence="3">Lipocalin-like domain-containing protein</fullName>
    </recommendedName>
</protein>
<dbReference type="RefSeq" id="WP_219879016.1">
    <property type="nucleotide sequence ID" value="NZ_JAHYXK010000027.1"/>
</dbReference>
<comment type="caution">
    <text evidence="1">The sequence shown here is derived from an EMBL/GenBank/DDBJ whole genome shotgun (WGS) entry which is preliminary data.</text>
</comment>